<feature type="compositionally biased region" description="Polar residues" evidence="1">
    <location>
        <begin position="42"/>
        <end position="58"/>
    </location>
</feature>
<feature type="compositionally biased region" description="Basic and acidic residues" evidence="1">
    <location>
        <begin position="7"/>
        <end position="29"/>
    </location>
</feature>
<dbReference type="AlphaFoldDB" id="A0A850HA17"/>
<feature type="region of interest" description="Disordered" evidence="1">
    <location>
        <begin position="42"/>
        <end position="66"/>
    </location>
</feature>
<dbReference type="EMBL" id="JABWTA010000001">
    <property type="protein sequence ID" value="NVE93736.1"/>
    <property type="molecule type" value="Genomic_DNA"/>
</dbReference>
<reference evidence="2 3" key="1">
    <citation type="submission" date="2020-06" db="EMBL/GenBank/DDBJ databases">
        <title>Altererythrobacter lutimaris sp. nov., a marine bacterium isolated from a tidal flat.</title>
        <authorList>
            <person name="Kim D."/>
            <person name="Yoo Y."/>
            <person name="Kim J.-J."/>
        </authorList>
    </citation>
    <scope>NUCLEOTIDE SEQUENCE [LARGE SCALE GENOMIC DNA]</scope>
    <source>
        <strain evidence="2 3">JGD-16</strain>
    </source>
</reference>
<dbReference type="RefSeq" id="WP_176272085.1">
    <property type="nucleotide sequence ID" value="NZ_JABWTA010000001.1"/>
</dbReference>
<gene>
    <name evidence="2" type="ORF">HUO12_02375</name>
</gene>
<dbReference type="InterPro" id="IPR036388">
    <property type="entry name" value="WH-like_DNA-bd_sf"/>
</dbReference>
<proteinExistence type="predicted"/>
<dbReference type="Gene3D" id="1.10.10.10">
    <property type="entry name" value="Winged helix-like DNA-binding domain superfamily/Winged helix DNA-binding domain"/>
    <property type="match status" value="1"/>
</dbReference>
<keyword evidence="3" id="KW-1185">Reference proteome</keyword>
<comment type="caution">
    <text evidence="2">The sequence shown here is derived from an EMBL/GenBank/DDBJ whole genome shotgun (WGS) entry which is preliminary data.</text>
</comment>
<dbReference type="InterPro" id="IPR036390">
    <property type="entry name" value="WH_DNA-bd_sf"/>
</dbReference>
<organism evidence="2 3">
    <name type="scientific">Altererythrobacter lutimaris</name>
    <dbReference type="NCBI Taxonomy" id="2743979"/>
    <lineage>
        <taxon>Bacteria</taxon>
        <taxon>Pseudomonadati</taxon>
        <taxon>Pseudomonadota</taxon>
        <taxon>Alphaproteobacteria</taxon>
        <taxon>Sphingomonadales</taxon>
        <taxon>Erythrobacteraceae</taxon>
        <taxon>Altererythrobacter</taxon>
    </lineage>
</organism>
<evidence type="ECO:0000313" key="2">
    <source>
        <dbReference type="EMBL" id="NVE93736.1"/>
    </source>
</evidence>
<dbReference type="Proteomes" id="UP000546031">
    <property type="component" value="Unassembled WGS sequence"/>
</dbReference>
<protein>
    <submittedName>
        <fullName evidence="2">MarR family transcriptional regulator</fullName>
    </submittedName>
</protein>
<sequence length="202" mass="22569">MTRARVRRDNADNGLAREETPSRQLPNRDDLIQLSEQLQALANELQSSQQTGEANSHSAGKGPTLPENAAELVSRRSDSHKPGDEQSQFLTLARARYDARRKRASVFDNEELFGEPAWDILLDLYIAHAEGKAVSVSSACIGSASPPTTGLRWLGVLQEVGLLEREHDVRDQRRVLVRLSEQGVQRMEAYFRDALDQALRLP</sequence>
<dbReference type="SUPFAM" id="SSF46785">
    <property type="entry name" value="Winged helix' DNA-binding domain"/>
    <property type="match status" value="1"/>
</dbReference>
<name>A0A850HA17_9SPHN</name>
<feature type="region of interest" description="Disordered" evidence="1">
    <location>
        <begin position="1"/>
        <end position="29"/>
    </location>
</feature>
<evidence type="ECO:0000313" key="3">
    <source>
        <dbReference type="Proteomes" id="UP000546031"/>
    </source>
</evidence>
<evidence type="ECO:0000256" key="1">
    <source>
        <dbReference type="SAM" id="MobiDB-lite"/>
    </source>
</evidence>
<accession>A0A850HA17</accession>